<dbReference type="GO" id="GO:0005737">
    <property type="term" value="C:cytoplasm"/>
    <property type="evidence" value="ECO:0007669"/>
    <property type="project" value="UniProtKB-SubCell"/>
</dbReference>
<evidence type="ECO:0000256" key="6">
    <source>
        <dbReference type="ARBA" id="ARBA00022705"/>
    </source>
</evidence>
<dbReference type="InterPro" id="IPR004365">
    <property type="entry name" value="NA-bd_OB_tRNA"/>
</dbReference>
<comment type="subcellular location">
    <subcellularLocation>
        <location evidence="1">Cytoplasm</location>
    </subcellularLocation>
</comment>
<dbReference type="InterPro" id="IPR011708">
    <property type="entry name" value="DNA_pol3_alpha_NTPase_dom"/>
</dbReference>
<dbReference type="SMART" id="SM00481">
    <property type="entry name" value="POLIIIAc"/>
    <property type="match status" value="1"/>
</dbReference>
<dbReference type="Pfam" id="PF17657">
    <property type="entry name" value="DNA_pol3_finger"/>
    <property type="match status" value="1"/>
</dbReference>
<evidence type="ECO:0000256" key="8">
    <source>
        <dbReference type="ARBA" id="ARBA00049244"/>
    </source>
</evidence>
<dbReference type="NCBIfam" id="NF005298">
    <property type="entry name" value="PRK06826.1"/>
    <property type="match status" value="1"/>
</dbReference>
<dbReference type="SUPFAM" id="SSF89550">
    <property type="entry name" value="PHP domain-like"/>
    <property type="match status" value="1"/>
</dbReference>
<dbReference type="Gene3D" id="2.40.50.140">
    <property type="entry name" value="Nucleic acid-binding proteins"/>
    <property type="match status" value="1"/>
</dbReference>
<evidence type="ECO:0000256" key="3">
    <source>
        <dbReference type="ARBA" id="ARBA00019114"/>
    </source>
</evidence>
<evidence type="ECO:0000256" key="5">
    <source>
        <dbReference type="ARBA" id="ARBA00022695"/>
    </source>
</evidence>
<dbReference type="InterPro" id="IPR004013">
    <property type="entry name" value="PHP_dom"/>
</dbReference>
<sequence>MSKDFVHLHLHTHYSLLDGAIKIKDLAKKAVEYGYKAVAVTDHGNIFGAVEFYQEMKSVGVKPIIGIEAYFAGNRFEKKGKGSDDELNDKNYHIILHAKDKKGFQNLMKLSSLAFTEGFYYKPRIDWELLEKYHEGLICQTACLKGFVPHLLANGKDEEALKQAKRLKEIFGDDLYFEIQSNGLPEQDRANKGILEIAKKLGIKVVATNDAHYLNYEDYQAHDILMALQTKTTKKDGKGFQFRVRGLHFASPEEMYEKFKGYEEYLRNTMEIAEKCNLEIDTAQTRGYLFPKFKIEEDLSPDEYFEKLAREGLEKRLEKAKIPEEKAKEYKERLEYEIKVIKDMGFSEYFLIVQDFINYAKKNGIPVGPARGSAAGSLVAYTLGITDVDPLKHGLIFERFLNPERISMPDIDVDFCMEKRDKVIDYVKQKYGEESVAQIITFNFMKSKMVIRDVARVLGFSYQEADKIAKMILPGPVQGSTLTIEENLEANPAFREIYEKDERVRELLDLAKKLEGSARHTGIHAAGIVIAPGKLEDYVPVYIDKDGNRATQFDMKTLEQLGLVKMDFLGLKTLTELDFMKRVIKERHGVDIDYLSLDTSDEKVYELISSGRTTGVFQLESKGMQDLLVRLKPTKFDEIIAILALFRPGPLMSGMVDEYIERKHGRKPVEYPFPEVEDILKETYGIISYQEQIMFMANTLSGFSMAEADTLRKAIGKKNAETMAKMKDRFITGAVERGYDKAKIESLWNDIEKFASYSFNKSHSTAYAYLTYWTAYIKKYYPEEFFMVKLSTENNDTKFLNLLLDMENFDIQLLPPDINKSKADFYIEDNKKIRYGLKRIKNVGEETAKEIEKEREKNGNYKDLFDIASRLDSKVVNKRVLEALIKAGAFDFEKIPRWILFANVDKVLEAGQKERESKLAGQVSLFSVAPSTEKIKHSYDTNNIKEWTEKEKLSYEKEVLGFYLSGHPINAYKKELRNKERIPRISDIQDIVLSNKEKDEEEIENKNFTQREKYKLAGIITDLKFKKTKNGNLMAVFTLQDESGNIDCRAFPDKMENKDLLKEDNIVIVEGFIDIDEEQEAISMTVNNIEPIEKIHENIRALRIKLTKEKALNSVSEKIKELFLKHKGDKEVIIEIYDKNKPICEIMLHSDFHINPTEEFKNELLKILSENEYRFE</sequence>
<evidence type="ECO:0000256" key="7">
    <source>
        <dbReference type="ARBA" id="ARBA00022932"/>
    </source>
</evidence>
<evidence type="ECO:0000256" key="1">
    <source>
        <dbReference type="ARBA" id="ARBA00004496"/>
    </source>
</evidence>
<dbReference type="Proteomes" id="UP001157947">
    <property type="component" value="Unassembled WGS sequence"/>
</dbReference>
<dbReference type="NCBIfam" id="NF004226">
    <property type="entry name" value="PRK05673.1"/>
    <property type="match status" value="1"/>
</dbReference>
<keyword evidence="4" id="KW-0808">Transferase</keyword>
<dbReference type="InterPro" id="IPR012340">
    <property type="entry name" value="NA-bd_OB-fold"/>
</dbReference>
<dbReference type="GO" id="GO:0003887">
    <property type="term" value="F:DNA-directed DNA polymerase activity"/>
    <property type="evidence" value="ECO:0007669"/>
    <property type="project" value="UniProtKB-KW"/>
</dbReference>
<dbReference type="InterPro" id="IPR003141">
    <property type="entry name" value="Pol/His_phosphatase_N"/>
</dbReference>
<dbReference type="InterPro" id="IPR029460">
    <property type="entry name" value="DNAPol_HHH"/>
</dbReference>
<keyword evidence="5" id="KW-0548">Nucleotidyltransferase</keyword>
<dbReference type="EC" id="2.7.7.7" evidence="2"/>
<dbReference type="Gene3D" id="1.10.10.1600">
    <property type="entry name" value="Bacterial DNA polymerase III alpha subunit, thumb domain"/>
    <property type="match status" value="1"/>
</dbReference>
<dbReference type="GO" id="GO:0008408">
    <property type="term" value="F:3'-5' exonuclease activity"/>
    <property type="evidence" value="ECO:0007669"/>
    <property type="project" value="InterPro"/>
</dbReference>
<dbReference type="InterPro" id="IPR040982">
    <property type="entry name" value="DNA_pol3_finger"/>
</dbReference>
<comment type="catalytic activity">
    <reaction evidence="8">
        <text>DNA(n) + a 2'-deoxyribonucleoside 5'-triphosphate = DNA(n+1) + diphosphate</text>
        <dbReference type="Rhea" id="RHEA:22508"/>
        <dbReference type="Rhea" id="RHEA-COMP:17339"/>
        <dbReference type="Rhea" id="RHEA-COMP:17340"/>
        <dbReference type="ChEBI" id="CHEBI:33019"/>
        <dbReference type="ChEBI" id="CHEBI:61560"/>
        <dbReference type="ChEBI" id="CHEBI:173112"/>
        <dbReference type="EC" id="2.7.7.7"/>
    </reaction>
</comment>
<dbReference type="InterPro" id="IPR016195">
    <property type="entry name" value="Pol/histidinol_Pase-like"/>
</dbReference>
<comment type="caution">
    <text evidence="10">The sequence shown here is derived from an EMBL/GenBank/DDBJ whole genome shotgun (WGS) entry which is preliminary data.</text>
</comment>
<dbReference type="GO" id="GO:0003676">
    <property type="term" value="F:nucleic acid binding"/>
    <property type="evidence" value="ECO:0007669"/>
    <property type="project" value="InterPro"/>
</dbReference>
<evidence type="ECO:0000256" key="4">
    <source>
        <dbReference type="ARBA" id="ARBA00022679"/>
    </source>
</evidence>
<dbReference type="NCBIfam" id="TIGR00594">
    <property type="entry name" value="polc"/>
    <property type="match status" value="1"/>
</dbReference>
<dbReference type="CDD" id="cd04485">
    <property type="entry name" value="DnaE_OBF"/>
    <property type="match status" value="1"/>
</dbReference>
<dbReference type="AlphaFoldDB" id="A0AA45WL55"/>
<proteinExistence type="predicted"/>
<dbReference type="Gene3D" id="1.10.150.870">
    <property type="match status" value="1"/>
</dbReference>
<gene>
    <name evidence="10" type="ORF">SAMN06264868_10714</name>
</gene>
<dbReference type="RefSeq" id="WP_265134659.1">
    <property type="nucleotide sequence ID" value="NZ_FXTX01000007.1"/>
</dbReference>
<dbReference type="Gene3D" id="3.20.20.140">
    <property type="entry name" value="Metal-dependent hydrolases"/>
    <property type="match status" value="1"/>
</dbReference>
<dbReference type="PANTHER" id="PTHR32294">
    <property type="entry name" value="DNA POLYMERASE III SUBUNIT ALPHA"/>
    <property type="match status" value="1"/>
</dbReference>
<evidence type="ECO:0000256" key="2">
    <source>
        <dbReference type="ARBA" id="ARBA00012417"/>
    </source>
</evidence>
<dbReference type="Pfam" id="PF01336">
    <property type="entry name" value="tRNA_anti-codon"/>
    <property type="match status" value="1"/>
</dbReference>
<dbReference type="CDD" id="cd12113">
    <property type="entry name" value="PHP_PolIIIA_DnaE3"/>
    <property type="match status" value="1"/>
</dbReference>
<dbReference type="Pfam" id="PF14579">
    <property type="entry name" value="HHH_6"/>
    <property type="match status" value="1"/>
</dbReference>
<dbReference type="Pfam" id="PF02811">
    <property type="entry name" value="PHP"/>
    <property type="match status" value="1"/>
</dbReference>
<accession>A0AA45WL55</accession>
<keyword evidence="11" id="KW-1185">Reference proteome</keyword>
<name>A0AA45WL55_9AQUI</name>
<organism evidence="10 11">
    <name type="scientific">Venenivibrio stagnispumantis</name>
    <dbReference type="NCBI Taxonomy" id="407998"/>
    <lineage>
        <taxon>Bacteria</taxon>
        <taxon>Pseudomonadati</taxon>
        <taxon>Aquificota</taxon>
        <taxon>Aquificia</taxon>
        <taxon>Aquificales</taxon>
        <taxon>Hydrogenothermaceae</taxon>
        <taxon>Venenivibrio</taxon>
    </lineage>
</organism>
<keyword evidence="6" id="KW-0235">DNA replication</keyword>
<reference evidence="10" key="1">
    <citation type="submission" date="2017-05" db="EMBL/GenBank/DDBJ databases">
        <authorList>
            <person name="Varghese N."/>
            <person name="Submissions S."/>
        </authorList>
    </citation>
    <scope>NUCLEOTIDE SEQUENCE</scope>
    <source>
        <strain evidence="10">DSM 18763</strain>
    </source>
</reference>
<protein>
    <recommendedName>
        <fullName evidence="3">DNA polymerase III subunit alpha</fullName>
        <ecNumber evidence="2">2.7.7.7</ecNumber>
    </recommendedName>
</protein>
<dbReference type="InterPro" id="IPR004805">
    <property type="entry name" value="DnaE2/DnaE/PolC"/>
</dbReference>
<dbReference type="EMBL" id="FXTX01000007">
    <property type="protein sequence ID" value="SMP09717.1"/>
    <property type="molecule type" value="Genomic_DNA"/>
</dbReference>
<dbReference type="PANTHER" id="PTHR32294:SF0">
    <property type="entry name" value="DNA POLYMERASE III SUBUNIT ALPHA"/>
    <property type="match status" value="1"/>
</dbReference>
<keyword evidence="7" id="KW-0239">DNA-directed DNA polymerase</keyword>
<feature type="domain" description="Polymerase/histidinol phosphatase N-terminal" evidence="9">
    <location>
        <begin position="6"/>
        <end position="73"/>
    </location>
</feature>
<evidence type="ECO:0000313" key="10">
    <source>
        <dbReference type="EMBL" id="SMP09717.1"/>
    </source>
</evidence>
<evidence type="ECO:0000313" key="11">
    <source>
        <dbReference type="Proteomes" id="UP001157947"/>
    </source>
</evidence>
<dbReference type="Pfam" id="PF07733">
    <property type="entry name" value="DNA_pol3_alpha"/>
    <property type="match status" value="1"/>
</dbReference>
<dbReference type="GO" id="GO:0006260">
    <property type="term" value="P:DNA replication"/>
    <property type="evidence" value="ECO:0007669"/>
    <property type="project" value="UniProtKB-KW"/>
</dbReference>
<evidence type="ECO:0000259" key="9">
    <source>
        <dbReference type="SMART" id="SM00481"/>
    </source>
</evidence>
<dbReference type="InterPro" id="IPR041931">
    <property type="entry name" value="DNA_pol3_alpha_thumb_dom"/>
</dbReference>